<name>A0A975A196_9BACT</name>
<evidence type="ECO:0000313" key="3">
    <source>
        <dbReference type="Proteomes" id="UP000662783"/>
    </source>
</evidence>
<dbReference type="InterPro" id="IPR000866">
    <property type="entry name" value="AhpC/TSA"/>
</dbReference>
<protein>
    <submittedName>
        <fullName evidence="2">TlpA family protein disulfide reductase</fullName>
    </submittedName>
</protein>
<dbReference type="EMBL" id="CP070608">
    <property type="protein sequence ID" value="QSE98005.1"/>
    <property type="molecule type" value="Genomic_DNA"/>
</dbReference>
<evidence type="ECO:0000313" key="2">
    <source>
        <dbReference type="EMBL" id="QSE98005.1"/>
    </source>
</evidence>
<keyword evidence="3" id="KW-1185">Reference proteome</keyword>
<dbReference type="InterPro" id="IPR050553">
    <property type="entry name" value="Thioredoxin_ResA/DsbE_sf"/>
</dbReference>
<proteinExistence type="predicted"/>
<dbReference type="Gene3D" id="3.40.30.10">
    <property type="entry name" value="Glutaredoxin"/>
    <property type="match status" value="1"/>
</dbReference>
<dbReference type="SUPFAM" id="SSF52833">
    <property type="entry name" value="Thioredoxin-like"/>
    <property type="match status" value="1"/>
</dbReference>
<dbReference type="PANTHER" id="PTHR42852:SF13">
    <property type="entry name" value="PROTEIN DIPZ"/>
    <property type="match status" value="1"/>
</dbReference>
<dbReference type="KEGG" id="fuv:JR347_02680"/>
<gene>
    <name evidence="2" type="ORF">JR347_02680</name>
</gene>
<dbReference type="GO" id="GO:0016491">
    <property type="term" value="F:oxidoreductase activity"/>
    <property type="evidence" value="ECO:0007669"/>
    <property type="project" value="InterPro"/>
</dbReference>
<feature type="domain" description="Thioredoxin" evidence="1">
    <location>
        <begin position="5"/>
        <end position="156"/>
    </location>
</feature>
<dbReference type="Pfam" id="PF00578">
    <property type="entry name" value="AhpC-TSA"/>
    <property type="match status" value="1"/>
</dbReference>
<dbReference type="Proteomes" id="UP000662783">
    <property type="component" value="Chromosome"/>
</dbReference>
<organism evidence="2 3">
    <name type="scientific">Fulvivirga lutea</name>
    <dbReference type="NCBI Taxonomy" id="2810512"/>
    <lineage>
        <taxon>Bacteria</taxon>
        <taxon>Pseudomonadati</taxon>
        <taxon>Bacteroidota</taxon>
        <taxon>Cytophagia</taxon>
        <taxon>Cytophagales</taxon>
        <taxon>Fulvivirgaceae</taxon>
        <taxon>Fulvivirga</taxon>
    </lineage>
</organism>
<dbReference type="PROSITE" id="PS51352">
    <property type="entry name" value="THIOREDOXIN_2"/>
    <property type="match status" value="1"/>
</dbReference>
<dbReference type="CDD" id="cd02966">
    <property type="entry name" value="TlpA_like_family"/>
    <property type="match status" value="1"/>
</dbReference>
<sequence>MKYILAVLLTITSFISFSQSVKVIQVDELVALVNSDKEKIQVINFWATWCGPCIKELPFIEEVAESMKSQVDVQLITVDFVDDLTKVEKFVERKQLKSNVYLIDNVDYNSWIDKVDERWSGAIPATVVINPVSGDRRFVERELKEGELESIIEELL</sequence>
<evidence type="ECO:0000259" key="1">
    <source>
        <dbReference type="PROSITE" id="PS51352"/>
    </source>
</evidence>
<dbReference type="InterPro" id="IPR036249">
    <property type="entry name" value="Thioredoxin-like_sf"/>
</dbReference>
<reference evidence="2" key="1">
    <citation type="submission" date="2021-02" db="EMBL/GenBank/DDBJ databases">
        <title>Fulvivirga sp. S481 isolated from sea water.</title>
        <authorList>
            <person name="Bae S.S."/>
            <person name="Baek K."/>
        </authorList>
    </citation>
    <scope>NUCLEOTIDE SEQUENCE</scope>
    <source>
        <strain evidence="2">S481</strain>
    </source>
</reference>
<dbReference type="AlphaFoldDB" id="A0A975A196"/>
<dbReference type="PANTHER" id="PTHR42852">
    <property type="entry name" value="THIOL:DISULFIDE INTERCHANGE PROTEIN DSBE"/>
    <property type="match status" value="1"/>
</dbReference>
<dbReference type="InterPro" id="IPR013766">
    <property type="entry name" value="Thioredoxin_domain"/>
</dbReference>
<accession>A0A975A196</accession>
<dbReference type="RefSeq" id="WP_205722513.1">
    <property type="nucleotide sequence ID" value="NZ_CP070608.1"/>
</dbReference>
<dbReference type="GO" id="GO:0016209">
    <property type="term" value="F:antioxidant activity"/>
    <property type="evidence" value="ECO:0007669"/>
    <property type="project" value="InterPro"/>
</dbReference>